<dbReference type="AlphaFoldDB" id="A0AB72VCH6"/>
<dbReference type="PANTHER" id="PTHR40763">
    <property type="entry name" value="MEMBRANE PROTEIN-RELATED"/>
    <property type="match status" value="1"/>
</dbReference>
<dbReference type="KEGG" id="cgt:cgR_2124"/>
<feature type="region of interest" description="Disordered" evidence="1">
    <location>
        <begin position="64"/>
        <end position="168"/>
    </location>
</feature>
<dbReference type="PANTHER" id="PTHR40763:SF5">
    <property type="entry name" value="MEMBRANE PROTEIN"/>
    <property type="match status" value="1"/>
</dbReference>
<protein>
    <recommendedName>
        <fullName evidence="2">DUF1707 domain-containing protein</fullName>
    </recommendedName>
</protein>
<evidence type="ECO:0000313" key="3">
    <source>
        <dbReference type="EMBL" id="BAF55126.1"/>
    </source>
</evidence>
<accession>A0AB72VCH6</accession>
<feature type="compositionally biased region" description="Pro residues" evidence="1">
    <location>
        <begin position="100"/>
        <end position="118"/>
    </location>
</feature>
<evidence type="ECO:0000259" key="2">
    <source>
        <dbReference type="Pfam" id="PF08044"/>
    </source>
</evidence>
<name>A0AB72VCH6_CORGB</name>
<sequence>MGNTMNVSSNKPSDSDREYLQSELTRLVGQGRLDLDTYQDVVDTVWSTDDLGELMRIRARFLGGPQVSQQRPQQPQQPHQRPQQQPPQHYGQPGYGQSPQYPPQQPPHNQPGYYPGPDPGQQQPPMHQPPTRPNQYQPGPQGGIPVGGHLPQPGAGHMPEPETSTMGSIQKSGEWLVPAYSAYKLNGADLFLDIRHATAAAPVITFDVNMTMGSMTLIVPPGVYVEVQMASKNWSDFKVQTTNPLPGAPRVFITGVARASGLKVFTKHPHEPFGFWQKMFE</sequence>
<feature type="domain" description="DUF1707" evidence="2">
    <location>
        <begin position="13"/>
        <end position="57"/>
    </location>
</feature>
<organism evidence="3">
    <name type="scientific">Corynebacterium glutamicum (strain R)</name>
    <dbReference type="NCBI Taxonomy" id="340322"/>
    <lineage>
        <taxon>Bacteria</taxon>
        <taxon>Bacillati</taxon>
        <taxon>Actinomycetota</taxon>
        <taxon>Actinomycetes</taxon>
        <taxon>Mycobacteriales</taxon>
        <taxon>Corynebacteriaceae</taxon>
        <taxon>Corynebacterium</taxon>
    </lineage>
</organism>
<dbReference type="EMBL" id="AP009044">
    <property type="protein sequence ID" value="BAF55126.1"/>
    <property type="molecule type" value="Genomic_DNA"/>
</dbReference>
<dbReference type="Proteomes" id="UP000006698">
    <property type="component" value="Chromosome"/>
</dbReference>
<dbReference type="Pfam" id="PF08044">
    <property type="entry name" value="DUF1707"/>
    <property type="match status" value="1"/>
</dbReference>
<feature type="compositionally biased region" description="Low complexity" evidence="1">
    <location>
        <begin position="64"/>
        <end position="99"/>
    </location>
</feature>
<gene>
    <name evidence="3" type="ordered locus">cgR_2124</name>
</gene>
<proteinExistence type="predicted"/>
<reference evidence="3" key="1">
    <citation type="journal article" date="2007" name="Microbiology">
        <title>Comparative analysis of the Corynebacterium glutamicum group and complete genome sequence of strain R.</title>
        <authorList>
            <person name="Yukawa H."/>
            <person name="Omumasaba C.A."/>
            <person name="Nonaka H."/>
            <person name="Kos P."/>
            <person name="Okai N."/>
            <person name="Suzuki N."/>
            <person name="Suda M."/>
            <person name="Tsuge Y."/>
            <person name="Watanabe J."/>
            <person name="Ikeda Y."/>
            <person name="Vertes A.A."/>
            <person name="Inui M."/>
        </authorList>
    </citation>
    <scope>NUCLEOTIDE SEQUENCE</scope>
    <source>
        <strain evidence="3">R</strain>
    </source>
</reference>
<evidence type="ECO:0000256" key="1">
    <source>
        <dbReference type="SAM" id="MobiDB-lite"/>
    </source>
</evidence>
<dbReference type="InterPro" id="IPR012551">
    <property type="entry name" value="DUF1707_SHOCT-like"/>
</dbReference>